<gene>
    <name evidence="5" type="ORF">ACFPZN_21970</name>
</gene>
<dbReference type="PRINTS" id="PR01438">
    <property type="entry name" value="UNVRSLSTRESS"/>
</dbReference>
<feature type="domain" description="UspA" evidence="4">
    <location>
        <begin position="2"/>
        <end position="139"/>
    </location>
</feature>
<dbReference type="PANTHER" id="PTHR46268:SF27">
    <property type="entry name" value="UNIVERSAL STRESS PROTEIN RV2623"/>
    <property type="match status" value="1"/>
</dbReference>
<dbReference type="Pfam" id="PF00582">
    <property type="entry name" value="Usp"/>
    <property type="match status" value="2"/>
</dbReference>
<dbReference type="PANTHER" id="PTHR46268">
    <property type="entry name" value="STRESS RESPONSE PROTEIN NHAX"/>
    <property type="match status" value="1"/>
</dbReference>
<dbReference type="RefSeq" id="WP_378283957.1">
    <property type="nucleotide sequence ID" value="NZ_JBHSON010000030.1"/>
</dbReference>
<dbReference type="InterPro" id="IPR014729">
    <property type="entry name" value="Rossmann-like_a/b/a_fold"/>
</dbReference>
<evidence type="ECO:0000313" key="6">
    <source>
        <dbReference type="Proteomes" id="UP001596074"/>
    </source>
</evidence>
<dbReference type="EMBL" id="JBHSON010000030">
    <property type="protein sequence ID" value="MFC5748303.1"/>
    <property type="molecule type" value="Genomic_DNA"/>
</dbReference>
<dbReference type="InterPro" id="IPR006016">
    <property type="entry name" value="UspA"/>
</dbReference>
<dbReference type="InterPro" id="IPR006015">
    <property type="entry name" value="Universal_stress_UspA"/>
</dbReference>
<protein>
    <submittedName>
        <fullName evidence="5">Universal stress protein</fullName>
    </submittedName>
</protein>
<evidence type="ECO:0000259" key="4">
    <source>
        <dbReference type="Pfam" id="PF00582"/>
    </source>
</evidence>
<evidence type="ECO:0000256" key="1">
    <source>
        <dbReference type="ARBA" id="ARBA00008791"/>
    </source>
</evidence>
<keyword evidence="6" id="KW-1185">Reference proteome</keyword>
<comment type="caution">
    <text evidence="5">The sequence shown here is derived from an EMBL/GenBank/DDBJ whole genome shotgun (WGS) entry which is preliminary data.</text>
</comment>
<comment type="similarity">
    <text evidence="1">Belongs to the universal stress protein A family.</text>
</comment>
<organism evidence="5 6">
    <name type="scientific">Actinomadura rugatobispora</name>
    <dbReference type="NCBI Taxonomy" id="1994"/>
    <lineage>
        <taxon>Bacteria</taxon>
        <taxon>Bacillati</taxon>
        <taxon>Actinomycetota</taxon>
        <taxon>Actinomycetes</taxon>
        <taxon>Streptosporangiales</taxon>
        <taxon>Thermomonosporaceae</taxon>
        <taxon>Actinomadura</taxon>
    </lineage>
</organism>
<accession>A0ABW1A0H9</accession>
<evidence type="ECO:0000313" key="5">
    <source>
        <dbReference type="EMBL" id="MFC5748303.1"/>
    </source>
</evidence>
<feature type="domain" description="UspA" evidence="4">
    <location>
        <begin position="164"/>
        <end position="300"/>
    </location>
</feature>
<reference evidence="6" key="1">
    <citation type="journal article" date="2019" name="Int. J. Syst. Evol. Microbiol.">
        <title>The Global Catalogue of Microorganisms (GCM) 10K type strain sequencing project: providing services to taxonomists for standard genome sequencing and annotation.</title>
        <authorList>
            <consortium name="The Broad Institute Genomics Platform"/>
            <consortium name="The Broad Institute Genome Sequencing Center for Infectious Disease"/>
            <person name="Wu L."/>
            <person name="Ma J."/>
        </authorList>
    </citation>
    <scope>NUCLEOTIDE SEQUENCE [LARGE SCALE GENOMIC DNA]</scope>
    <source>
        <strain evidence="6">KCTC 42087</strain>
    </source>
</reference>
<evidence type="ECO:0000256" key="3">
    <source>
        <dbReference type="ARBA" id="ARBA00022840"/>
    </source>
</evidence>
<sequence length="304" mass="30950">MDEIVAGVDDSEYGLVAVEWAATEAARRGAPLRVVYAIAPRLFDLPAGPRSEAIRKWTHANGEAVVEQALGRAVAAAPRVKVSGRQVGGRPADVLIKESGGAAMVVVGGHGAGGPAGLLPGSVALRVISHASCPAVAVHLGRPVGQAGEPAAQEPAAEAPAAGVVVGVDCSPGSAAALEFAFGEAALRGTSLRAVLAWTQPLAEDPRAGQTLFFEPEVVTEECDAALADFAAGCEAEHPDVPFRRQVVHARPAPALAEASASAELLVVGTRGRGGFTGLLLGSVGHAMLHRARCPVAVVPDRRR</sequence>
<dbReference type="Proteomes" id="UP001596074">
    <property type="component" value="Unassembled WGS sequence"/>
</dbReference>
<dbReference type="SUPFAM" id="SSF52402">
    <property type="entry name" value="Adenine nucleotide alpha hydrolases-like"/>
    <property type="match status" value="2"/>
</dbReference>
<name>A0ABW1A0H9_9ACTN</name>
<evidence type="ECO:0000256" key="2">
    <source>
        <dbReference type="ARBA" id="ARBA00022741"/>
    </source>
</evidence>
<dbReference type="Gene3D" id="3.40.50.620">
    <property type="entry name" value="HUPs"/>
    <property type="match status" value="2"/>
</dbReference>
<keyword evidence="3" id="KW-0067">ATP-binding</keyword>
<keyword evidence="2" id="KW-0547">Nucleotide-binding</keyword>
<proteinExistence type="inferred from homology"/>